<name>A0A9N9XW23_9HYPO</name>
<dbReference type="GO" id="GO:0009898">
    <property type="term" value="C:cytoplasmic side of plasma membrane"/>
    <property type="evidence" value="ECO:0007669"/>
    <property type="project" value="TreeGrafter"/>
</dbReference>
<dbReference type="GO" id="GO:0006900">
    <property type="term" value="P:vesicle budding from membrane"/>
    <property type="evidence" value="ECO:0007669"/>
    <property type="project" value="TreeGrafter"/>
</dbReference>
<reference evidence="2 3" key="2">
    <citation type="submission" date="2021-10" db="EMBL/GenBank/DDBJ databases">
        <authorList>
            <person name="Piombo E."/>
        </authorList>
    </citation>
    <scope>NUCLEOTIDE SEQUENCE [LARGE SCALE GENOMIC DNA]</scope>
</reference>
<evidence type="ECO:0000256" key="1">
    <source>
        <dbReference type="SAM" id="MobiDB-lite"/>
    </source>
</evidence>
<gene>
    <name evidence="2" type="ORF">CBYS24578_00008919</name>
</gene>
<proteinExistence type="predicted"/>
<dbReference type="Gene3D" id="6.10.140.1230">
    <property type="match status" value="1"/>
</dbReference>
<dbReference type="OrthoDB" id="10250120at2759"/>
<evidence type="ECO:0000313" key="3">
    <source>
        <dbReference type="Proteomes" id="UP000754883"/>
    </source>
</evidence>
<feature type="compositionally biased region" description="Polar residues" evidence="1">
    <location>
        <begin position="440"/>
        <end position="455"/>
    </location>
</feature>
<evidence type="ECO:0000313" key="2">
    <source>
        <dbReference type="EMBL" id="CAG9977883.1"/>
    </source>
</evidence>
<sequence>MGELADYLNEHDSNFRKSRLPALYSDFRPQRTLNPDGYQANISAWNQALSHLASQGILSKYNTESSPLILKIDTSILRHFESRQYGQPLALGTVVREAVAAKNLVPLNDFLKAQTNIYQRGWGQLPWTVVGWTLRQLGVVDPARGEDTLPAGRYVAMQNLESAAAELSERMAGRTSIFDRVFTRTQFETTFATELVPGQRLSEQDIDVLLRFLAREKQTVEYDGQTVRIKGGGDGDRKLTEEDATVASIKELTANLKHQISLLNTRVEELEQTARSAVMRKHKISALAALKSKKIAEASLASRYTTLNQLEEVANKIQQAADQVQLLKVMESSASVLKTLNAATGGVEKVDSVMDRLREQMGTADEVAAILAESVGAPIDEAEIDEELEALEELEKEKEAAAKRAKEEAQRQKEEAEALEKLEKLPEVPVADEPAREKAQTPTSETGIANLSIESQPEKEAELLAN</sequence>
<accession>A0A9N9XW23</accession>
<dbReference type="InterPro" id="IPR005024">
    <property type="entry name" value="Snf7_fam"/>
</dbReference>
<dbReference type="Proteomes" id="UP000754883">
    <property type="component" value="Unassembled WGS sequence"/>
</dbReference>
<comment type="caution">
    <text evidence="2">The sequence shown here is derived from an EMBL/GenBank/DDBJ whole genome shotgun (WGS) entry which is preliminary data.</text>
</comment>
<dbReference type="PANTHER" id="PTHR22761:SF18">
    <property type="entry name" value="SORTING PROTEIN SNF7 FAMILY PROTEIN, PUTATIVE (AFU_ORTHOLOGUE AFUA_2G16692)-RELATED"/>
    <property type="match status" value="1"/>
</dbReference>
<organism evidence="2 3">
    <name type="scientific">Clonostachys byssicola</name>
    <dbReference type="NCBI Taxonomy" id="160290"/>
    <lineage>
        <taxon>Eukaryota</taxon>
        <taxon>Fungi</taxon>
        <taxon>Dikarya</taxon>
        <taxon>Ascomycota</taxon>
        <taxon>Pezizomycotina</taxon>
        <taxon>Sordariomycetes</taxon>
        <taxon>Hypocreomycetidae</taxon>
        <taxon>Hypocreales</taxon>
        <taxon>Bionectriaceae</taxon>
        <taxon>Clonostachys</taxon>
    </lineage>
</organism>
<protein>
    <submittedName>
        <fullName evidence="2">Uncharacterized protein</fullName>
    </submittedName>
</protein>
<dbReference type="GO" id="GO:0000815">
    <property type="term" value="C:ESCRT III complex"/>
    <property type="evidence" value="ECO:0007669"/>
    <property type="project" value="TreeGrafter"/>
</dbReference>
<feature type="compositionally biased region" description="Basic and acidic residues" evidence="1">
    <location>
        <begin position="399"/>
        <end position="426"/>
    </location>
</feature>
<dbReference type="EMBL" id="CABFNO020001298">
    <property type="protein sequence ID" value="CAG9977883.1"/>
    <property type="molecule type" value="Genomic_DNA"/>
</dbReference>
<dbReference type="PANTHER" id="PTHR22761">
    <property type="entry name" value="CHARGED MULTIVESICULAR BODY PROTEIN"/>
    <property type="match status" value="1"/>
</dbReference>
<dbReference type="GO" id="GO:0005771">
    <property type="term" value="C:multivesicular body"/>
    <property type="evidence" value="ECO:0007669"/>
    <property type="project" value="TreeGrafter"/>
</dbReference>
<dbReference type="GO" id="GO:0032511">
    <property type="term" value="P:late endosome to vacuole transport via multivesicular body sorting pathway"/>
    <property type="evidence" value="ECO:0007669"/>
    <property type="project" value="TreeGrafter"/>
</dbReference>
<feature type="compositionally biased region" description="Basic and acidic residues" evidence="1">
    <location>
        <begin position="456"/>
        <end position="466"/>
    </location>
</feature>
<dbReference type="Pfam" id="PF03357">
    <property type="entry name" value="Snf7"/>
    <property type="match status" value="1"/>
</dbReference>
<dbReference type="AlphaFoldDB" id="A0A9N9XW23"/>
<reference evidence="3" key="1">
    <citation type="submission" date="2019-06" db="EMBL/GenBank/DDBJ databases">
        <authorList>
            <person name="Broberg M."/>
        </authorList>
    </citation>
    <scope>NUCLEOTIDE SEQUENCE [LARGE SCALE GENOMIC DNA]</scope>
</reference>
<keyword evidence="3" id="KW-1185">Reference proteome</keyword>
<feature type="region of interest" description="Disordered" evidence="1">
    <location>
        <begin position="399"/>
        <end position="466"/>
    </location>
</feature>